<organism evidence="1">
    <name type="scientific">Gallibacterium anatis</name>
    <dbReference type="NCBI Taxonomy" id="750"/>
    <lineage>
        <taxon>Bacteria</taxon>
        <taxon>Pseudomonadati</taxon>
        <taxon>Pseudomonadota</taxon>
        <taxon>Gammaproteobacteria</taxon>
        <taxon>Pasteurellales</taxon>
        <taxon>Pasteurellaceae</taxon>
        <taxon>Gallibacterium</taxon>
    </lineage>
</organism>
<accession>A0A930Y8C4</accession>
<proteinExistence type="predicted"/>
<protein>
    <submittedName>
        <fullName evidence="1">Uncharacterized protein</fullName>
    </submittedName>
</protein>
<comment type="caution">
    <text evidence="1">The sequence shown here is derived from an EMBL/GenBank/DDBJ whole genome shotgun (WGS) entry which is preliminary data.</text>
</comment>
<reference evidence="1" key="1">
    <citation type="submission" date="2020-11" db="EMBL/GenBank/DDBJ databases">
        <title>Gallibacterium anatis 1637, full genome, WGS.</title>
        <authorList>
            <person name="Laishevtcev A.I."/>
            <person name="Yakimova E.A."/>
            <person name="Petkovich D."/>
            <person name="Stepanova T.V."/>
            <person name="Kalendr R.S."/>
            <person name="Rubalsky E.O."/>
            <person name="Zulkarneev E.R."/>
            <person name="Aleshkin A.V."/>
        </authorList>
    </citation>
    <scope>NUCLEOTIDE SEQUENCE</scope>
    <source>
        <strain evidence="1">1637</strain>
    </source>
</reference>
<evidence type="ECO:0000313" key="1">
    <source>
        <dbReference type="EMBL" id="MBF4102277.1"/>
    </source>
</evidence>
<dbReference type="EMBL" id="JADION010000004">
    <property type="protein sequence ID" value="MBF4102277.1"/>
    <property type="molecule type" value="Genomic_DNA"/>
</dbReference>
<dbReference type="AlphaFoldDB" id="A0A930Y8C4"/>
<gene>
    <name evidence="1" type="ORF">INT80_02325</name>
</gene>
<sequence>MEYLHLGGSYPSSEVDKQSRELFKNVNTQYLGVEGDIVYEGMPFLRNLGLGMIGNNPNAVSNTSNLSILEAHSDANQNINNLKFVHKLKENETKTKEWSRTEDILKACIPKGSESLMKLIRIDKMKKVFF</sequence>
<name>A0A930Y8C4_9PAST</name>